<feature type="compositionally biased region" description="Low complexity" evidence="17">
    <location>
        <begin position="483"/>
        <end position="497"/>
    </location>
</feature>
<evidence type="ECO:0000313" key="21">
    <source>
        <dbReference type="Proteomes" id="UP000314986"/>
    </source>
</evidence>
<keyword evidence="11" id="KW-0779">Telomere</keyword>
<dbReference type="GO" id="GO:0035312">
    <property type="term" value="F:5'-3' DNA exonuclease activity"/>
    <property type="evidence" value="ECO:0007669"/>
    <property type="project" value="TreeGrafter"/>
</dbReference>
<dbReference type="RefSeq" id="XP_007892305.1">
    <property type="nucleotide sequence ID" value="XM_007894114.2"/>
</dbReference>
<feature type="domain" description="DNA repair metallo-beta-lactamase" evidence="18">
    <location>
        <begin position="247"/>
        <end position="298"/>
    </location>
</feature>
<keyword evidence="12" id="KW-0234">DNA repair</keyword>
<dbReference type="Gene3D" id="3.40.50.12650">
    <property type="match status" value="1"/>
</dbReference>
<dbReference type="GO" id="GO:0003684">
    <property type="term" value="F:damaged DNA binding"/>
    <property type="evidence" value="ECO:0007669"/>
    <property type="project" value="TreeGrafter"/>
</dbReference>
<organism evidence="20 21">
    <name type="scientific">Callorhinchus milii</name>
    <name type="common">Ghost shark</name>
    <dbReference type="NCBI Taxonomy" id="7868"/>
    <lineage>
        <taxon>Eukaryota</taxon>
        <taxon>Metazoa</taxon>
        <taxon>Chordata</taxon>
        <taxon>Craniata</taxon>
        <taxon>Vertebrata</taxon>
        <taxon>Chondrichthyes</taxon>
        <taxon>Holocephali</taxon>
        <taxon>Chimaeriformes</taxon>
        <taxon>Callorhinchidae</taxon>
        <taxon>Callorhinchus</taxon>
    </lineage>
</organism>
<dbReference type="OrthoDB" id="262529at2759"/>
<keyword evidence="13" id="KW-0539">Nucleus</keyword>
<reference evidence="21" key="3">
    <citation type="journal article" date="2014" name="Nature">
        <title>Elephant shark genome provides unique insights into gnathostome evolution.</title>
        <authorList>
            <consortium name="International Elephant Shark Genome Sequencing Consortium"/>
            <person name="Venkatesh B."/>
            <person name="Lee A.P."/>
            <person name="Ravi V."/>
            <person name="Maurya A.K."/>
            <person name="Lian M.M."/>
            <person name="Swann J.B."/>
            <person name="Ohta Y."/>
            <person name="Flajnik M.F."/>
            <person name="Sutoh Y."/>
            <person name="Kasahara M."/>
            <person name="Hoon S."/>
            <person name="Gangu V."/>
            <person name="Roy S.W."/>
            <person name="Irimia M."/>
            <person name="Korzh V."/>
            <person name="Kondrychyn I."/>
            <person name="Lim Z.W."/>
            <person name="Tay B.H."/>
            <person name="Tohari S."/>
            <person name="Kong K.W."/>
            <person name="Ho S."/>
            <person name="Lorente-Galdos B."/>
            <person name="Quilez J."/>
            <person name="Marques-Bonet T."/>
            <person name="Raney B.J."/>
            <person name="Ingham P.W."/>
            <person name="Tay A."/>
            <person name="Hillier L.W."/>
            <person name="Minx P."/>
            <person name="Boehm T."/>
            <person name="Wilson R.K."/>
            <person name="Brenner S."/>
            <person name="Warren W.C."/>
        </authorList>
    </citation>
    <scope>NUCLEOTIDE SEQUENCE [LARGE SCALE GENOMIC DNA]</scope>
</reference>
<dbReference type="GeneTree" id="ENSGT00940000158175"/>
<dbReference type="CTD" id="64858"/>
<dbReference type="InterPro" id="IPR001279">
    <property type="entry name" value="Metallo-B-lactamas"/>
</dbReference>
<reference evidence="21" key="2">
    <citation type="journal article" date="2007" name="PLoS Biol.">
        <title>Survey sequencing and comparative analysis of the elephant shark (Callorhinchus milii) genome.</title>
        <authorList>
            <person name="Venkatesh B."/>
            <person name="Kirkness E.F."/>
            <person name="Loh Y.H."/>
            <person name="Halpern A.L."/>
            <person name="Lee A.P."/>
            <person name="Johnson J."/>
            <person name="Dandona N."/>
            <person name="Viswanathan L.D."/>
            <person name="Tay A."/>
            <person name="Venter J.C."/>
            <person name="Strausberg R.L."/>
            <person name="Brenner S."/>
        </authorList>
    </citation>
    <scope>NUCLEOTIDE SEQUENCE [LARGE SCALE GENOMIC DNA]</scope>
</reference>
<evidence type="ECO:0000256" key="16">
    <source>
        <dbReference type="ARBA" id="ARBA00042738"/>
    </source>
</evidence>
<evidence type="ECO:0000256" key="15">
    <source>
        <dbReference type="ARBA" id="ARBA00041693"/>
    </source>
</evidence>
<dbReference type="Pfam" id="PF12706">
    <property type="entry name" value="Lactamase_B_2"/>
    <property type="match status" value="1"/>
</dbReference>
<gene>
    <name evidence="20" type="primary">dclre1b</name>
</gene>
<keyword evidence="7" id="KW-0540">Nuclease</keyword>
<keyword evidence="6" id="KW-0158">Chromosome</keyword>
<evidence type="ECO:0000256" key="10">
    <source>
        <dbReference type="ARBA" id="ARBA00022839"/>
    </source>
</evidence>
<dbReference type="KEGG" id="cmk:103179050"/>
<dbReference type="GO" id="GO:0000781">
    <property type="term" value="C:chromosome, telomeric region"/>
    <property type="evidence" value="ECO:0007669"/>
    <property type="project" value="UniProtKB-SubCell"/>
</dbReference>
<feature type="domain" description="Metallo-beta-lactamase" evidence="19">
    <location>
        <begin position="22"/>
        <end position="159"/>
    </location>
</feature>
<evidence type="ECO:0000256" key="9">
    <source>
        <dbReference type="ARBA" id="ARBA00022801"/>
    </source>
</evidence>
<feature type="region of interest" description="Disordered" evidence="17">
    <location>
        <begin position="359"/>
        <end position="388"/>
    </location>
</feature>
<evidence type="ECO:0000256" key="6">
    <source>
        <dbReference type="ARBA" id="ARBA00022454"/>
    </source>
</evidence>
<evidence type="ECO:0000256" key="17">
    <source>
        <dbReference type="SAM" id="MobiDB-lite"/>
    </source>
</evidence>
<evidence type="ECO:0000256" key="11">
    <source>
        <dbReference type="ARBA" id="ARBA00022895"/>
    </source>
</evidence>
<evidence type="ECO:0000256" key="12">
    <source>
        <dbReference type="ARBA" id="ARBA00023204"/>
    </source>
</evidence>
<comment type="similarity">
    <text evidence="4">Belongs to the DNA repair metallo-beta-lactamase (DRMBL) family.</text>
</comment>
<dbReference type="GO" id="GO:0005634">
    <property type="term" value="C:nucleus"/>
    <property type="evidence" value="ECO:0007669"/>
    <property type="project" value="UniProtKB-SubCell"/>
</dbReference>
<feature type="region of interest" description="Disordered" evidence="17">
    <location>
        <begin position="481"/>
        <end position="527"/>
    </location>
</feature>
<dbReference type="InterPro" id="IPR036866">
    <property type="entry name" value="RibonucZ/Hydroxyglut_hydro"/>
</dbReference>
<dbReference type="PANTHER" id="PTHR23240">
    <property type="entry name" value="DNA CROSS-LINK REPAIR PROTEIN PSO2/SNM1-RELATED"/>
    <property type="match status" value="1"/>
</dbReference>
<feature type="compositionally biased region" description="Low complexity" evidence="17">
    <location>
        <begin position="379"/>
        <end position="388"/>
    </location>
</feature>
<feature type="compositionally biased region" description="Basic residues" evidence="17">
    <location>
        <begin position="514"/>
        <end position="524"/>
    </location>
</feature>
<accession>A0A4W3JPV2</accession>
<dbReference type="CDD" id="cd16273">
    <property type="entry name" value="SNM1A-1C-like_MBL-fold"/>
    <property type="match status" value="1"/>
</dbReference>
<keyword evidence="9" id="KW-0378">Hydrolase</keyword>
<dbReference type="Ensembl" id="ENSCMIT00000041850.1">
    <property type="protein sequence ID" value="ENSCMIP00000041266.1"/>
    <property type="gene ID" value="ENSCMIG00000017203.1"/>
</dbReference>
<evidence type="ECO:0000256" key="14">
    <source>
        <dbReference type="ARBA" id="ARBA00039555"/>
    </source>
</evidence>
<evidence type="ECO:0000256" key="1">
    <source>
        <dbReference type="ARBA" id="ARBA00001526"/>
    </source>
</evidence>
<evidence type="ECO:0000256" key="4">
    <source>
        <dbReference type="ARBA" id="ARBA00010304"/>
    </source>
</evidence>
<keyword evidence="8" id="KW-0227">DNA damage</keyword>
<evidence type="ECO:0000256" key="2">
    <source>
        <dbReference type="ARBA" id="ARBA00004123"/>
    </source>
</evidence>
<comment type="catalytic activity">
    <reaction evidence="1">
        <text>a beta-lactam + H2O = a substituted beta-amino acid</text>
        <dbReference type="Rhea" id="RHEA:20401"/>
        <dbReference type="ChEBI" id="CHEBI:15377"/>
        <dbReference type="ChEBI" id="CHEBI:35627"/>
        <dbReference type="ChEBI" id="CHEBI:140347"/>
        <dbReference type="EC" id="3.5.2.6"/>
    </reaction>
</comment>
<proteinExistence type="inferred from homology"/>
<keyword evidence="21" id="KW-1185">Reference proteome</keyword>
<sequence>MNGTVIPFTPIAVDFWQIRKCSNIRLFFLSHMHTDHTSGLSSTWKKPIYCSPVTAKLLRWKLQVDEMWIHPLELDESHLLNLDEAGRETMTVTLMDANHCPGSAMFLFQGYFGTILYTADFRYTPVMFEQPPLNREQRIDILYLDNTNCDPEVTVLARQDAAEQIKGIIGSYPEHDIVIGLYCLGKESLLTELALAFKTWIVVSPQRLEMFQLLGLPNVFTSEEGAGRIRVVEQSKINSYNMIRWNREHPTKAILPTSRKHKVFHPDIHVVCYSDHSSFEELQEFVSRLRPCSLIPVVRGMGCESYFRHHLSPRDESQRFKVPESVERFMQQDTGCQQVPLRQVNSRLRSLNISRGVVFDSPDSKKAPEEGRPDCNGASNPSESENSLESCDDIMAEDFSPQSMSKANTVDSALNFLKRKFRIPLAMFERAEAPSPVKVMPIHVKARQASLLDVWGGEECTRPAVSSSSLPSGIHLDLASNANTSRSSNGNLSSSSSDVQDSLERASSSSSSAHVKRTRKRKHSMTNGMAVSARCCASLQAFDAIVEQYFKKRHKACISHYYD</sequence>
<dbReference type="RefSeq" id="XP_007892306.1">
    <property type="nucleotide sequence ID" value="XM_007894115.2"/>
</dbReference>
<comment type="subcellular location">
    <subcellularLocation>
        <location evidence="3">Chromosome</location>
        <location evidence="3">Telomere</location>
    </subcellularLocation>
    <subcellularLocation>
        <location evidence="2">Nucleus</location>
    </subcellularLocation>
</comment>
<dbReference type="FunFam" id="3.40.50.12650:FF:000003">
    <property type="entry name" value="DNA cross-link repair 1B"/>
    <property type="match status" value="1"/>
</dbReference>
<dbReference type="InterPro" id="IPR011084">
    <property type="entry name" value="DRMBL"/>
</dbReference>
<evidence type="ECO:0000256" key="13">
    <source>
        <dbReference type="ARBA" id="ARBA00023242"/>
    </source>
</evidence>
<dbReference type="AlphaFoldDB" id="A0A4W3JPV2"/>
<dbReference type="Pfam" id="PF07522">
    <property type="entry name" value="DRMBL"/>
    <property type="match status" value="1"/>
</dbReference>
<dbReference type="STRING" id="7868.ENSCMIP00000041266"/>
<protein>
    <recommendedName>
        <fullName evidence="14">5' exonuclease Apollo</fullName>
        <ecNumber evidence="5">3.5.2.6</ecNumber>
    </recommendedName>
    <alternativeName>
        <fullName evidence="15">DNA cross-link repair 1B protein</fullName>
    </alternativeName>
    <alternativeName>
        <fullName evidence="16">SNM1 homolog B</fullName>
    </alternativeName>
</protein>
<dbReference type="EC" id="3.5.2.6" evidence="5"/>
<dbReference type="FunCoup" id="A0A4W3JPV2">
    <property type="interactions" value="160"/>
</dbReference>
<dbReference type="Proteomes" id="UP000314986">
    <property type="component" value="Unassembled WGS sequence"/>
</dbReference>
<keyword evidence="10" id="KW-0269">Exonuclease</keyword>
<dbReference type="PANTHER" id="PTHR23240:SF26">
    <property type="entry name" value="5' EXONUCLEASE APOLLO"/>
    <property type="match status" value="1"/>
</dbReference>
<dbReference type="Gene3D" id="3.60.15.10">
    <property type="entry name" value="Ribonuclease Z/Hydroxyacylglutathione hydrolase-like"/>
    <property type="match status" value="1"/>
</dbReference>
<dbReference type="GO" id="GO:0008800">
    <property type="term" value="F:beta-lactamase activity"/>
    <property type="evidence" value="ECO:0007669"/>
    <property type="project" value="UniProtKB-EC"/>
</dbReference>
<reference evidence="20" key="5">
    <citation type="submission" date="2025-09" db="UniProtKB">
        <authorList>
            <consortium name="Ensembl"/>
        </authorList>
    </citation>
    <scope>IDENTIFICATION</scope>
</reference>
<dbReference type="SUPFAM" id="SSF56281">
    <property type="entry name" value="Metallo-hydrolase/oxidoreductase"/>
    <property type="match status" value="1"/>
</dbReference>
<feature type="compositionally biased region" description="Basic and acidic residues" evidence="17">
    <location>
        <begin position="362"/>
        <end position="373"/>
    </location>
</feature>
<evidence type="ECO:0000313" key="20">
    <source>
        <dbReference type="Ensembl" id="ENSCMIP00000041266.1"/>
    </source>
</evidence>
<evidence type="ECO:0000259" key="18">
    <source>
        <dbReference type="Pfam" id="PF07522"/>
    </source>
</evidence>
<reference evidence="21" key="1">
    <citation type="journal article" date="2006" name="Science">
        <title>Ancient noncoding elements conserved in the human genome.</title>
        <authorList>
            <person name="Venkatesh B."/>
            <person name="Kirkness E.F."/>
            <person name="Loh Y.H."/>
            <person name="Halpern A.L."/>
            <person name="Lee A.P."/>
            <person name="Johnson J."/>
            <person name="Dandona N."/>
            <person name="Viswanathan L.D."/>
            <person name="Tay A."/>
            <person name="Venter J.C."/>
            <person name="Strausberg R.L."/>
            <person name="Brenner S."/>
        </authorList>
    </citation>
    <scope>NUCLEOTIDE SEQUENCE [LARGE SCALE GENOMIC DNA]</scope>
</reference>
<evidence type="ECO:0000256" key="8">
    <source>
        <dbReference type="ARBA" id="ARBA00022763"/>
    </source>
</evidence>
<dbReference type="GO" id="GO:0000723">
    <property type="term" value="P:telomere maintenance"/>
    <property type="evidence" value="ECO:0007669"/>
    <property type="project" value="TreeGrafter"/>
</dbReference>
<evidence type="ECO:0000256" key="5">
    <source>
        <dbReference type="ARBA" id="ARBA00012865"/>
    </source>
</evidence>
<evidence type="ECO:0000259" key="19">
    <source>
        <dbReference type="Pfam" id="PF12706"/>
    </source>
</evidence>
<dbReference type="GO" id="GO:0036297">
    <property type="term" value="P:interstrand cross-link repair"/>
    <property type="evidence" value="ECO:0007669"/>
    <property type="project" value="TreeGrafter"/>
</dbReference>
<evidence type="ECO:0000256" key="7">
    <source>
        <dbReference type="ARBA" id="ARBA00022722"/>
    </source>
</evidence>
<dbReference type="GeneID" id="103179050"/>
<dbReference type="GO" id="GO:0006303">
    <property type="term" value="P:double-strand break repair via nonhomologous end joining"/>
    <property type="evidence" value="ECO:0007669"/>
    <property type="project" value="TreeGrafter"/>
</dbReference>
<evidence type="ECO:0000256" key="3">
    <source>
        <dbReference type="ARBA" id="ARBA00004574"/>
    </source>
</evidence>
<reference evidence="20" key="4">
    <citation type="submission" date="2025-08" db="UniProtKB">
        <authorList>
            <consortium name="Ensembl"/>
        </authorList>
    </citation>
    <scope>IDENTIFICATION</scope>
</reference>
<name>A0A4W3JPV2_CALMI</name>
<dbReference type="InParanoid" id="A0A4W3JPV2"/>